<keyword evidence="1" id="KW-0472">Membrane</keyword>
<proteinExistence type="predicted"/>
<evidence type="ECO:0000259" key="2">
    <source>
        <dbReference type="Pfam" id="PF01757"/>
    </source>
</evidence>
<feature type="transmembrane region" description="Helical" evidence="1">
    <location>
        <begin position="202"/>
        <end position="218"/>
    </location>
</feature>
<dbReference type="Proteomes" id="UP000547879">
    <property type="component" value="Unassembled WGS sequence"/>
</dbReference>
<keyword evidence="4" id="KW-1185">Reference proteome</keyword>
<dbReference type="PANTHER" id="PTHR23028:SF53">
    <property type="entry name" value="ACYL_TRANSF_3 DOMAIN-CONTAINING PROTEIN"/>
    <property type="match status" value="1"/>
</dbReference>
<sequence>MLLPASLVGISAFGLKTFFFISGFLITRLLLAEYRYSNNVSLSAFYGRRFIRLYPVLITYVAVVWLVAIVRQQHVDIIDPLAVFFYFVNYLAVFTDGGGHTLPIGLFWSLSVEEHFYLVAPIVIFFLRGDARKILIFAVAVCVFSLFLRLLYVELWPGIEGTLHIYWRSETRFDSIAYGMILACCADIKAGRRLIQFISGRFAVAAAAFVLLGSFAIRDDYFQMTWRFSIQGLALIPLISAVIFARTIPIANYLLNSTLMVWIGVLSYSLYVWHGGVMYLFSSFIHSLPTYSQSSAELIMTIALALCSYFIVERPANKVRSRFKRLSASRHSSVVVEQST</sequence>
<feature type="domain" description="Acyltransferase 3" evidence="2">
    <location>
        <begin position="9"/>
        <end position="307"/>
    </location>
</feature>
<feature type="transmembrane region" description="Helical" evidence="1">
    <location>
        <begin position="134"/>
        <end position="152"/>
    </location>
</feature>
<comment type="caution">
    <text evidence="3">The sequence shown here is derived from an EMBL/GenBank/DDBJ whole genome shotgun (WGS) entry which is preliminary data.</text>
</comment>
<protein>
    <submittedName>
        <fullName evidence="3">Peptidoglycan/LPS O-acetylase OafA/YrhL</fullName>
    </submittedName>
</protein>
<dbReference type="GO" id="GO:0016020">
    <property type="term" value="C:membrane"/>
    <property type="evidence" value="ECO:0007669"/>
    <property type="project" value="TreeGrafter"/>
</dbReference>
<keyword evidence="1" id="KW-1133">Transmembrane helix</keyword>
<feature type="transmembrane region" description="Helical" evidence="1">
    <location>
        <begin position="253"/>
        <end position="274"/>
    </location>
</feature>
<gene>
    <name evidence="3" type="ORF">HNQ72_000857</name>
</gene>
<dbReference type="PANTHER" id="PTHR23028">
    <property type="entry name" value="ACETYLTRANSFERASE"/>
    <property type="match status" value="1"/>
</dbReference>
<dbReference type="Pfam" id="PF01757">
    <property type="entry name" value="Acyl_transf_3"/>
    <property type="match status" value="1"/>
</dbReference>
<dbReference type="InterPro" id="IPR050879">
    <property type="entry name" value="Acyltransferase_3"/>
</dbReference>
<feature type="transmembrane region" description="Helical" evidence="1">
    <location>
        <begin position="51"/>
        <end position="70"/>
    </location>
</feature>
<evidence type="ECO:0000313" key="3">
    <source>
        <dbReference type="EMBL" id="MBB6161060.1"/>
    </source>
</evidence>
<feature type="transmembrane region" description="Helical" evidence="1">
    <location>
        <begin position="106"/>
        <end position="127"/>
    </location>
</feature>
<dbReference type="InterPro" id="IPR002656">
    <property type="entry name" value="Acyl_transf_3_dom"/>
</dbReference>
<dbReference type="EMBL" id="JACHEG010000001">
    <property type="protein sequence ID" value="MBB6161060.1"/>
    <property type="molecule type" value="Genomic_DNA"/>
</dbReference>
<reference evidence="3 4" key="1">
    <citation type="submission" date="2020-08" db="EMBL/GenBank/DDBJ databases">
        <title>Genomic Encyclopedia of Type Strains, Phase IV (KMG-IV): sequencing the most valuable type-strain genomes for metagenomic binning, comparative biology and taxonomic classification.</title>
        <authorList>
            <person name="Goeker M."/>
        </authorList>
    </citation>
    <scope>NUCLEOTIDE SEQUENCE [LARGE SCALE GENOMIC DNA]</scope>
    <source>
        <strain evidence="3 4">DSM 100734</strain>
    </source>
</reference>
<feature type="transmembrane region" description="Helical" evidence="1">
    <location>
        <begin position="294"/>
        <end position="312"/>
    </location>
</feature>
<dbReference type="GO" id="GO:0000271">
    <property type="term" value="P:polysaccharide biosynthetic process"/>
    <property type="evidence" value="ECO:0007669"/>
    <property type="project" value="TreeGrafter"/>
</dbReference>
<dbReference type="AlphaFoldDB" id="A0A7W9Y368"/>
<dbReference type="GO" id="GO:0016747">
    <property type="term" value="F:acyltransferase activity, transferring groups other than amino-acyl groups"/>
    <property type="evidence" value="ECO:0007669"/>
    <property type="project" value="InterPro"/>
</dbReference>
<name>A0A7W9Y368_9HYPH</name>
<evidence type="ECO:0000313" key="4">
    <source>
        <dbReference type="Proteomes" id="UP000547879"/>
    </source>
</evidence>
<accession>A0A7W9Y368</accession>
<keyword evidence="1" id="KW-0812">Transmembrane</keyword>
<evidence type="ECO:0000256" key="1">
    <source>
        <dbReference type="SAM" id="Phobius"/>
    </source>
</evidence>
<feature type="transmembrane region" description="Helical" evidence="1">
    <location>
        <begin position="7"/>
        <end position="31"/>
    </location>
</feature>
<organism evidence="3 4">
    <name type="scientific">Rhizobium wenxiniae</name>
    <dbReference type="NCBI Taxonomy" id="1737357"/>
    <lineage>
        <taxon>Bacteria</taxon>
        <taxon>Pseudomonadati</taxon>
        <taxon>Pseudomonadota</taxon>
        <taxon>Alphaproteobacteria</taxon>
        <taxon>Hyphomicrobiales</taxon>
        <taxon>Rhizobiaceae</taxon>
        <taxon>Rhizobium/Agrobacterium group</taxon>
        <taxon>Rhizobium</taxon>
    </lineage>
</organism>